<evidence type="ECO:0000256" key="2">
    <source>
        <dbReference type="ARBA" id="ARBA00022490"/>
    </source>
</evidence>
<feature type="region of interest" description="Disordered" evidence="10">
    <location>
        <begin position="654"/>
        <end position="676"/>
    </location>
</feature>
<feature type="region of interest" description="Disordered" evidence="10">
    <location>
        <begin position="688"/>
        <end position="807"/>
    </location>
</feature>
<dbReference type="Gene3D" id="1.10.10.10">
    <property type="entry name" value="Winged helix-like DNA-binding domain superfamily/Winged helix DNA-binding domain"/>
    <property type="match status" value="1"/>
</dbReference>
<keyword evidence="6 9" id="KW-0378">Hydrolase</keyword>
<evidence type="ECO:0000256" key="6">
    <source>
        <dbReference type="ARBA" id="ARBA00022801"/>
    </source>
</evidence>
<feature type="binding site" evidence="9">
    <location>
        <position position="1036"/>
    </location>
    <ligand>
        <name>a divalent metal cation</name>
        <dbReference type="ChEBI" id="CHEBI:60240"/>
        <label>2</label>
        <note>catalytic</note>
    </ligand>
</feature>
<organism evidence="13 14">
    <name type="scientific">Penicillium brasilianum</name>
    <dbReference type="NCBI Taxonomy" id="104259"/>
    <lineage>
        <taxon>Eukaryota</taxon>
        <taxon>Fungi</taxon>
        <taxon>Dikarya</taxon>
        <taxon>Ascomycota</taxon>
        <taxon>Pezizomycotina</taxon>
        <taxon>Eurotiomycetes</taxon>
        <taxon>Eurotiomycetidae</taxon>
        <taxon>Eurotiales</taxon>
        <taxon>Aspergillaceae</taxon>
        <taxon>Penicillium</taxon>
    </lineage>
</organism>
<sequence>MVKTAKENALLRLLLQVSNAQLLEAFPNDSSFERTDPCGYVPFSRIERKGIEDWAQFPLDTADNIRKWQKFCVNQGTTRPPHQVVGNKHSPSRSSCPSGQKRKHSALEGSSNQPFEERVEFSGASVSLQGPQLWSTSPTALQRAQERPTGPQQARKDPNTNASEGYEVDTADSGPYPLIGGDKAITVSTSSSWDGAPSLNFQQRFLWLPAGAHQRLQTTLLDKFINEPLAHCCMERQSVSLTMAIRKVIIVGAGPSGLILGILLAKQGIEVELLDAGADLDDQPRAAHYATPATYELARAGVLDDVKAVGIRCKSFAWRKMDTTFIAGMKHDVLPADYPYSMVVLPLDRLGKILYEHIQGQPTATVKWSHRVVRIGQDQGKAWVDVETPTGTARSEADYVIGCDGASSTVRRELFGPEYPGETLNAQIIATNVYYDFTKYGYWDSNFIVHPRNWYMAARITTDGLYRVSYGDVPGLTREEYVARQPQRYEEILPGNPKPEDYTITNISPYKLQQRCAPSFRVGRIILAADAAHLCNPFGGLGLTGGIADVGCLFDSLIGIHKGLADESILDIYSDVRKRIWTETIDPMSRENFRRLHDQDPDNARESDEFFNILVKAESDPGLAKELALGLEVLRHDMTHSNLVVEINTIPDSSFSERVPAPKSQHTGFQTRDVADNGVLHVEMGSKTLENEGHNGGGESSSSIKTNTTGGEPRGAHLSRDGDGSLGDGGDDDDGDDEHEAGVTTVSLIDQPASETISKKKNKKRKKSKKKQTSLLKQSSPPRIPLSDLFPSGQYPAGEIQSYAPVENTARTTSEELRYNGRTHLEDDSFLNDYRKAAEVHRQVRQWTQETARPGKTLTEIAEGIDDGVRALLDNDGLAPGAGLVSGLGFPTGLALNNCVAHYTPNPGQKEIVLQSSDVMKVDFGVHINGWIVDSAFTMSFDPTYDNLLAAVKESTNTGIKNAGIDVRISDVSAAIQEVMESYEVEINGKTYPVKAVRNLSGHNIKQYQIHGGKSIPFIKTKDQTKMEEGEIFACETFGSTGRGSTIDGHGVYGYGKDPFAPKRVTSHLASARSLYQKINENFGTLVFCRRYLERLGVERYLAGMNNLVSQGVVEMYPPLMDIEGSYSAQFEHTFLLRESGKEIISRGDDY</sequence>
<evidence type="ECO:0000259" key="12">
    <source>
        <dbReference type="Pfam" id="PF01494"/>
    </source>
</evidence>
<evidence type="ECO:0000256" key="10">
    <source>
        <dbReference type="SAM" id="MobiDB-lite"/>
    </source>
</evidence>
<dbReference type="AlphaFoldDB" id="A0A1S9RRW4"/>
<feature type="binding site" evidence="9">
    <location>
        <position position="1003"/>
    </location>
    <ligand>
        <name>a divalent metal cation</name>
        <dbReference type="ChEBI" id="CHEBI:60240"/>
        <label>2</label>
        <note>catalytic</note>
    </ligand>
</feature>
<feature type="binding site" evidence="9">
    <location>
        <position position="1011"/>
    </location>
    <ligand>
        <name>substrate</name>
    </ligand>
</feature>
<protein>
    <recommendedName>
        <fullName evidence="9">Methionine aminopeptidase 2</fullName>
        <shortName evidence="9">MAP 2</shortName>
        <shortName evidence="9">MetAP 2</shortName>
        <ecNumber evidence="9">3.4.11.18</ecNumber>
    </recommendedName>
    <alternativeName>
        <fullName evidence="9">Peptidase M</fullName>
    </alternativeName>
</protein>
<keyword evidence="7" id="KW-0274">FAD</keyword>
<comment type="catalytic activity">
    <reaction evidence="9">
        <text>Release of N-terminal amino acids, preferentially methionine, from peptides and arylamides.</text>
        <dbReference type="EC" id="3.4.11.18"/>
    </reaction>
</comment>
<dbReference type="NCBIfam" id="TIGR00501">
    <property type="entry name" value="met_pdase_II"/>
    <property type="match status" value="1"/>
</dbReference>
<feature type="compositionally biased region" description="Polar residues" evidence="10">
    <location>
        <begin position="124"/>
        <end position="142"/>
    </location>
</feature>
<dbReference type="InterPro" id="IPR036005">
    <property type="entry name" value="Creatinase/aminopeptidase-like"/>
</dbReference>
<dbReference type="GO" id="GO:0006508">
    <property type="term" value="P:proteolysis"/>
    <property type="evidence" value="ECO:0007669"/>
    <property type="project" value="UniProtKB-KW"/>
</dbReference>
<feature type="binding site" evidence="9">
    <location>
        <position position="1132"/>
    </location>
    <ligand>
        <name>a divalent metal cation</name>
        <dbReference type="ChEBI" id="CHEBI:60240"/>
        <label>2</label>
        <note>catalytic</note>
    </ligand>
</feature>
<dbReference type="InterPro" id="IPR018349">
    <property type="entry name" value="Pept_M24A_MAP2_BS"/>
</dbReference>
<dbReference type="Gene3D" id="3.90.230.10">
    <property type="entry name" value="Creatinase/methionine aminopeptidase superfamily"/>
    <property type="match status" value="1"/>
</dbReference>
<feature type="region of interest" description="Disordered" evidence="10">
    <location>
        <begin position="77"/>
        <end position="175"/>
    </location>
</feature>
<dbReference type="Pfam" id="PF01494">
    <property type="entry name" value="FAD_binding_3"/>
    <property type="match status" value="1"/>
</dbReference>
<dbReference type="PRINTS" id="PR00420">
    <property type="entry name" value="RNGMNOXGNASE"/>
</dbReference>
<comment type="function">
    <text evidence="9">Cotranslationally removes the N-terminal methionine from nascent proteins. The N-terminal methionine is often cleaved when the second residue in the primary sequence is small and uncharged (Met-Ala-, Cys, Gly, Pro, Ser, Thr, or Val).</text>
</comment>
<feature type="binding site" evidence="9">
    <location>
        <position position="923"/>
    </location>
    <ligand>
        <name>a divalent metal cation</name>
        <dbReference type="ChEBI" id="CHEBI:60240"/>
        <label>1</label>
    </ligand>
</feature>
<reference evidence="14" key="1">
    <citation type="submission" date="2015-09" db="EMBL/GenBank/DDBJ databases">
        <authorList>
            <person name="Fill T.P."/>
            <person name="Baretta J.F."/>
            <person name="de Almeida L.G."/>
            <person name="Rocha M."/>
            <person name="de Souza D.H."/>
            <person name="Malavazi I."/>
            <person name="Cerdeira L.T."/>
            <person name="Hong H."/>
            <person name="Samborskyy M."/>
            <person name="de Vasconcelos A.T."/>
            <person name="Leadlay P."/>
            <person name="Rodrigues-Filho E."/>
        </authorList>
    </citation>
    <scope>NUCLEOTIDE SEQUENCE [LARGE SCALE GENOMIC DNA]</scope>
    <source>
        <strain evidence="14">LaBioMMi 136</strain>
    </source>
</reference>
<dbReference type="GO" id="GO:0070006">
    <property type="term" value="F:metalloaminopeptidase activity"/>
    <property type="evidence" value="ECO:0007669"/>
    <property type="project" value="UniProtKB-UniRule"/>
</dbReference>
<feature type="compositionally biased region" description="Basic and acidic residues" evidence="10">
    <location>
        <begin position="714"/>
        <end position="723"/>
    </location>
</feature>
<dbReference type="GO" id="GO:0004239">
    <property type="term" value="F:initiator methionyl aminopeptidase activity"/>
    <property type="evidence" value="ECO:0007669"/>
    <property type="project" value="UniProtKB-UniRule"/>
</dbReference>
<dbReference type="InterPro" id="IPR002938">
    <property type="entry name" value="FAD-bd"/>
</dbReference>
<dbReference type="GO" id="GO:0016491">
    <property type="term" value="F:oxidoreductase activity"/>
    <property type="evidence" value="ECO:0007669"/>
    <property type="project" value="UniProtKB-KW"/>
</dbReference>
<dbReference type="EC" id="3.4.11.18" evidence="9"/>
<feature type="binding site" evidence="9">
    <location>
        <position position="1132"/>
    </location>
    <ligand>
        <name>a divalent metal cation</name>
        <dbReference type="ChEBI" id="CHEBI:60240"/>
        <label>1</label>
    </ligand>
</feature>
<evidence type="ECO:0000256" key="1">
    <source>
        <dbReference type="ARBA" id="ARBA00022438"/>
    </source>
</evidence>
<evidence type="ECO:0000259" key="11">
    <source>
        <dbReference type="Pfam" id="PF00557"/>
    </source>
</evidence>
<dbReference type="PANTHER" id="PTHR45777:SF1">
    <property type="entry name" value="METHIONINE AMINOPEPTIDASE 2-2"/>
    <property type="match status" value="1"/>
</dbReference>
<evidence type="ECO:0000256" key="5">
    <source>
        <dbReference type="ARBA" id="ARBA00022723"/>
    </source>
</evidence>
<evidence type="ECO:0000256" key="8">
    <source>
        <dbReference type="ARBA" id="ARBA00023002"/>
    </source>
</evidence>
<comment type="subcellular location">
    <subcellularLocation>
        <location evidence="9">Cytoplasm</location>
    </subcellularLocation>
</comment>
<dbReference type="Proteomes" id="UP000190744">
    <property type="component" value="Unassembled WGS sequence"/>
</dbReference>
<dbReference type="Pfam" id="PF00557">
    <property type="entry name" value="Peptidase_M24"/>
    <property type="match status" value="1"/>
</dbReference>
<dbReference type="InterPro" id="IPR036390">
    <property type="entry name" value="WH_DNA-bd_sf"/>
</dbReference>
<dbReference type="SUPFAM" id="SSF51905">
    <property type="entry name" value="FAD/NAD(P)-binding domain"/>
    <property type="match status" value="1"/>
</dbReference>
<feature type="binding site" evidence="9">
    <location>
        <position position="934"/>
    </location>
    <ligand>
        <name>a divalent metal cation</name>
        <dbReference type="ChEBI" id="CHEBI:60240"/>
        <label>2</label>
        <note>catalytic</note>
    </ligand>
</feature>
<feature type="binding site" evidence="9">
    <location>
        <position position="934"/>
    </location>
    <ligand>
        <name>a divalent metal cation</name>
        <dbReference type="ChEBI" id="CHEBI:60240"/>
        <label>1</label>
    </ligand>
</feature>
<evidence type="ECO:0000256" key="3">
    <source>
        <dbReference type="ARBA" id="ARBA00022630"/>
    </source>
</evidence>
<feature type="domain" description="FAD-binding" evidence="12">
    <location>
        <begin position="247"/>
        <end position="585"/>
    </location>
</feature>
<dbReference type="EMBL" id="LJBN01000119">
    <property type="protein sequence ID" value="OOQ88252.1"/>
    <property type="molecule type" value="Genomic_DNA"/>
</dbReference>
<evidence type="ECO:0000313" key="13">
    <source>
        <dbReference type="EMBL" id="OOQ88252.1"/>
    </source>
</evidence>
<dbReference type="GO" id="GO:0071949">
    <property type="term" value="F:FAD binding"/>
    <property type="evidence" value="ECO:0007669"/>
    <property type="project" value="InterPro"/>
</dbReference>
<dbReference type="GO" id="GO:0005737">
    <property type="term" value="C:cytoplasm"/>
    <property type="evidence" value="ECO:0007669"/>
    <property type="project" value="UniProtKB-SubCell"/>
</dbReference>
<dbReference type="InterPro" id="IPR000994">
    <property type="entry name" value="Pept_M24"/>
</dbReference>
<gene>
    <name evidence="13" type="ORF">PEBR_13188</name>
</gene>
<dbReference type="Gene3D" id="3.30.70.2450">
    <property type="match status" value="1"/>
</dbReference>
<dbReference type="Gene3D" id="3.50.50.60">
    <property type="entry name" value="FAD/NAD(P)-binding domain"/>
    <property type="match status" value="1"/>
</dbReference>
<dbReference type="GO" id="GO:0046872">
    <property type="term" value="F:metal ion binding"/>
    <property type="evidence" value="ECO:0007669"/>
    <property type="project" value="UniProtKB-UniRule"/>
</dbReference>
<keyword evidence="1 9" id="KW-0031">Aminopeptidase</keyword>
<dbReference type="PROSITE" id="PS01202">
    <property type="entry name" value="MAP_2"/>
    <property type="match status" value="1"/>
</dbReference>
<dbReference type="InterPro" id="IPR036388">
    <property type="entry name" value="WH-like_DNA-bd_sf"/>
</dbReference>
<keyword evidence="8" id="KW-0560">Oxidoreductase</keyword>
<name>A0A1S9RRW4_PENBI</name>
<evidence type="ECO:0000256" key="9">
    <source>
        <dbReference type="HAMAP-Rule" id="MF_03175"/>
    </source>
</evidence>
<keyword evidence="2 9" id="KW-0963">Cytoplasm</keyword>
<evidence type="ECO:0000256" key="7">
    <source>
        <dbReference type="ARBA" id="ARBA00022827"/>
    </source>
</evidence>
<accession>A0A1S9RRW4</accession>
<comment type="caution">
    <text evidence="13">The sequence shown here is derived from an EMBL/GenBank/DDBJ whole genome shotgun (WGS) entry which is preliminary data.</text>
</comment>
<dbReference type="SUPFAM" id="SSF46785">
    <property type="entry name" value="Winged helix' DNA-binding domain"/>
    <property type="match status" value="1"/>
</dbReference>
<proteinExistence type="inferred from homology"/>
<dbReference type="CDD" id="cd01088">
    <property type="entry name" value="MetAP2"/>
    <property type="match status" value="1"/>
</dbReference>
<feature type="compositionally biased region" description="Polar residues" evidence="10">
    <location>
        <begin position="744"/>
        <end position="756"/>
    </location>
</feature>
<keyword evidence="4 9" id="KW-0645">Protease</keyword>
<feature type="domain" description="Peptidase M24" evidence="11">
    <location>
        <begin position="834"/>
        <end position="1053"/>
    </location>
</feature>
<keyword evidence="3" id="KW-0285">Flavoprotein</keyword>
<dbReference type="HAMAP" id="MF_03175">
    <property type="entry name" value="MetAP_2_euk"/>
    <property type="match status" value="1"/>
</dbReference>
<dbReference type="InterPro" id="IPR002468">
    <property type="entry name" value="Pept_M24A_MAP2"/>
</dbReference>
<comment type="similarity">
    <text evidence="9">Belongs to the peptidase M24A family. Methionine aminopeptidase eukaryotic type 2 subfamily.</text>
</comment>
<dbReference type="InterPro" id="IPR050247">
    <property type="entry name" value="Met_Aminopeptidase_Type2"/>
</dbReference>
<dbReference type="InterPro" id="IPR036188">
    <property type="entry name" value="FAD/NAD-bd_sf"/>
</dbReference>
<feature type="binding site" evidence="9">
    <location>
        <position position="902"/>
    </location>
    <ligand>
        <name>substrate</name>
    </ligand>
</feature>
<evidence type="ECO:0000313" key="14">
    <source>
        <dbReference type="Proteomes" id="UP000190744"/>
    </source>
</evidence>
<feature type="compositionally biased region" description="Acidic residues" evidence="10">
    <location>
        <begin position="729"/>
        <end position="739"/>
    </location>
</feature>
<dbReference type="SUPFAM" id="SSF55920">
    <property type="entry name" value="Creatinase/aminopeptidase"/>
    <property type="match status" value="1"/>
</dbReference>
<keyword evidence="5 9" id="KW-0479">Metal-binding</keyword>
<dbReference type="PANTHER" id="PTHR45777">
    <property type="entry name" value="METHIONINE AMINOPEPTIDASE 2"/>
    <property type="match status" value="1"/>
</dbReference>
<feature type="compositionally biased region" description="Basic residues" evidence="10">
    <location>
        <begin position="759"/>
        <end position="772"/>
    </location>
</feature>
<comment type="cofactor">
    <cofactor evidence="9">
        <name>Co(2+)</name>
        <dbReference type="ChEBI" id="CHEBI:48828"/>
    </cofactor>
    <cofactor evidence="9">
        <name>Zn(2+)</name>
        <dbReference type="ChEBI" id="CHEBI:29105"/>
    </cofactor>
    <cofactor evidence="9">
        <name>Mn(2+)</name>
        <dbReference type="ChEBI" id="CHEBI:29035"/>
    </cofactor>
    <cofactor evidence="9">
        <name>Fe(2+)</name>
        <dbReference type="ChEBI" id="CHEBI:29033"/>
    </cofactor>
    <text evidence="9">Binds 2 divalent metal cations per subunit. Has a high-affinity and a low affinity metal-binding site. The true nature of the physiological cofactor is under debate. The enzyme is active with cobalt, zinc, manganese or divalent iron ions. Most likely, methionine aminopeptidases function as mononuclear Fe(2+)-metalloproteases under physiological conditions, and the catalytically relevant metal-binding site has been assigned to the histidine-containing high-affinity site.</text>
</comment>
<evidence type="ECO:0000256" key="4">
    <source>
        <dbReference type="ARBA" id="ARBA00022670"/>
    </source>
</evidence>